<dbReference type="Proteomes" id="UP000499080">
    <property type="component" value="Unassembled WGS sequence"/>
</dbReference>
<dbReference type="GO" id="GO:0004177">
    <property type="term" value="F:aminopeptidase activity"/>
    <property type="evidence" value="ECO:0007669"/>
    <property type="project" value="TreeGrafter"/>
</dbReference>
<dbReference type="InterPro" id="IPR034015">
    <property type="entry name" value="M1_LTA4H"/>
</dbReference>
<name>A0A4Y2BSZ3_ARAVE</name>
<evidence type="ECO:0000259" key="1">
    <source>
        <dbReference type="Pfam" id="PF17900"/>
    </source>
</evidence>
<dbReference type="EMBL" id="BGPR01084152">
    <property type="protein sequence ID" value="GBL94284.1"/>
    <property type="molecule type" value="Genomic_DNA"/>
</dbReference>
<keyword evidence="3" id="KW-1185">Reference proteome</keyword>
<gene>
    <name evidence="2" type="primary">Lta4h_2</name>
    <name evidence="2" type="ORF">AVEN_127492_1</name>
</gene>
<dbReference type="Gene3D" id="2.60.40.1730">
    <property type="entry name" value="tricorn interacting facor f3 domain"/>
    <property type="match status" value="1"/>
</dbReference>
<dbReference type="SUPFAM" id="SSF63737">
    <property type="entry name" value="Leukotriene A4 hydrolase N-terminal domain"/>
    <property type="match status" value="1"/>
</dbReference>
<evidence type="ECO:0000313" key="2">
    <source>
        <dbReference type="EMBL" id="GBL94284.1"/>
    </source>
</evidence>
<reference evidence="2 3" key="1">
    <citation type="journal article" date="2019" name="Sci. Rep.">
        <title>Orb-weaving spider Araneus ventricosus genome elucidates the spidroin gene catalogue.</title>
        <authorList>
            <person name="Kono N."/>
            <person name="Nakamura H."/>
            <person name="Ohtoshi R."/>
            <person name="Moran D.A.P."/>
            <person name="Shinohara A."/>
            <person name="Yoshida Y."/>
            <person name="Fujiwara M."/>
            <person name="Mori M."/>
            <person name="Tomita M."/>
            <person name="Arakawa K."/>
        </authorList>
    </citation>
    <scope>NUCLEOTIDE SEQUENCE [LARGE SCALE GENOMIC DNA]</scope>
</reference>
<feature type="domain" description="Aminopeptidase N-like N-terminal" evidence="1">
    <location>
        <begin position="3"/>
        <end position="59"/>
    </location>
</feature>
<dbReference type="PANTHER" id="PTHR45726">
    <property type="entry name" value="LEUKOTRIENE A-4 HYDROLASE"/>
    <property type="match status" value="1"/>
</dbReference>
<dbReference type="PANTHER" id="PTHR45726:SF3">
    <property type="entry name" value="LEUKOTRIENE A-4 HYDROLASE"/>
    <property type="match status" value="1"/>
</dbReference>
<dbReference type="GO" id="GO:0043171">
    <property type="term" value="P:peptide catabolic process"/>
    <property type="evidence" value="ECO:0007669"/>
    <property type="project" value="TreeGrafter"/>
</dbReference>
<accession>A0A4Y2BSZ3</accession>
<comment type="caution">
    <text evidence="2">The sequence shown here is derived from an EMBL/GenBank/DDBJ whole genome shotgun (WGS) entry which is preliminary data.</text>
</comment>
<dbReference type="OrthoDB" id="79562at2759"/>
<evidence type="ECO:0000313" key="3">
    <source>
        <dbReference type="Proteomes" id="UP000499080"/>
    </source>
</evidence>
<protein>
    <submittedName>
        <fullName evidence="2">Leukotriene A-4 hydrolase</fullName>
    </submittedName>
</protein>
<keyword evidence="2" id="KW-0378">Hydrolase</keyword>
<sequence>MIIRVEFETSPNASGLQWLEPEQTAGKKHPYMFSMCQAIHARSIFPCQDTPGVKAPYTAT</sequence>
<dbReference type="GO" id="GO:0004301">
    <property type="term" value="F:epoxide hydrolase activity"/>
    <property type="evidence" value="ECO:0007669"/>
    <property type="project" value="TreeGrafter"/>
</dbReference>
<feature type="non-terminal residue" evidence="2">
    <location>
        <position position="60"/>
    </location>
</feature>
<proteinExistence type="predicted"/>
<dbReference type="GO" id="GO:0005829">
    <property type="term" value="C:cytosol"/>
    <property type="evidence" value="ECO:0007669"/>
    <property type="project" value="TreeGrafter"/>
</dbReference>
<dbReference type="AlphaFoldDB" id="A0A4Y2BSZ3"/>
<dbReference type="InterPro" id="IPR045357">
    <property type="entry name" value="Aminopeptidase_N-like_N"/>
</dbReference>
<dbReference type="Pfam" id="PF17900">
    <property type="entry name" value="Peptidase_M1_N"/>
    <property type="match status" value="1"/>
</dbReference>
<organism evidence="2 3">
    <name type="scientific">Araneus ventricosus</name>
    <name type="common">Orbweaver spider</name>
    <name type="synonym">Epeira ventricosa</name>
    <dbReference type="NCBI Taxonomy" id="182803"/>
    <lineage>
        <taxon>Eukaryota</taxon>
        <taxon>Metazoa</taxon>
        <taxon>Ecdysozoa</taxon>
        <taxon>Arthropoda</taxon>
        <taxon>Chelicerata</taxon>
        <taxon>Arachnida</taxon>
        <taxon>Araneae</taxon>
        <taxon>Araneomorphae</taxon>
        <taxon>Entelegynae</taxon>
        <taxon>Araneoidea</taxon>
        <taxon>Araneidae</taxon>
        <taxon>Araneus</taxon>
    </lineage>
</organism>
<dbReference type="InterPro" id="IPR042097">
    <property type="entry name" value="Aminopeptidase_N-like_N_sf"/>
</dbReference>